<evidence type="ECO:0000256" key="5">
    <source>
        <dbReference type="SAM" id="MobiDB-lite"/>
    </source>
</evidence>
<gene>
    <name evidence="7" type="ORF">EGK74_13670</name>
</gene>
<dbReference type="GO" id="GO:0090729">
    <property type="term" value="F:toxin activity"/>
    <property type="evidence" value="ECO:0007669"/>
    <property type="project" value="UniProtKB-KW"/>
</dbReference>
<evidence type="ECO:0000256" key="1">
    <source>
        <dbReference type="ARBA" id="ARBA00004219"/>
    </source>
</evidence>
<feature type="non-terminal residue" evidence="7">
    <location>
        <position position="1"/>
    </location>
</feature>
<comment type="caution">
    <text evidence="7">The sequence shown here is derived from an EMBL/GenBank/DDBJ whole genome shotgun (WGS) entry which is preliminary data.</text>
</comment>
<proteinExistence type="predicted"/>
<organism evidence="7 8">
    <name type="scientific">Neisseria weixii</name>
    <dbReference type="NCBI Taxonomy" id="1853276"/>
    <lineage>
        <taxon>Bacteria</taxon>
        <taxon>Pseudomonadati</taxon>
        <taxon>Pseudomonadota</taxon>
        <taxon>Betaproteobacteria</taxon>
        <taxon>Neisseriales</taxon>
        <taxon>Neisseriaceae</taxon>
        <taxon>Neisseria</taxon>
    </lineage>
</organism>
<evidence type="ECO:0000256" key="3">
    <source>
        <dbReference type="ARBA" id="ARBA00022913"/>
    </source>
</evidence>
<keyword evidence="2" id="KW-0800">Toxin</keyword>
<dbReference type="AlphaFoldDB" id="A0A3N4MTH5"/>
<sequence>ESRLKTVADKNGTGSSIGYGSDSNSQSSVTKSGINTRNIIITDEKEQIRLTGKTVEQTKAEIQTKLSTEALQDNPSLSGSLKNTFDKDAVQSELDLQRTVSQQFSQTSQQAGTHINKKYDEQKAKEKAAIKAAEEALANNDMATYVIKLQEAADAEKSAANWQRGGVLLNMISAGLSAPTQSTAGIAAATASPALSYQIGQHFKGLAQENQRSGKTENAELTTGQQTAHILAHAVLGAATAAAGEHNALAGAISAGGAEAAAPVIGKWLYGKDKGSDLTAEEKEAVTAITNLLGTAAGGAVGNSTANAVQGSLNAQEAVENNHLRKGQREIKKAELRSCKGDFLCELKVEEKWEQIGLQNLRELYAACDKGIKTAECNNFRNQIDTSTYQGKRDYNYPTGLELKSELAGAIGVGPQVNGKVTITLGNRGSSAQAEGGIGLGIGVIASGGISKQTRKLEIDDNKSFDATTEYTIWNPKFGSNPSDNNATLGTKLELEGKALIFHGNASIYGGREYKSNNSSSIYRGAEGKVSTKTQIGSGLMLKWDIWNGRTQKYDYKIKR</sequence>
<evidence type="ECO:0000259" key="6">
    <source>
        <dbReference type="Pfam" id="PF04829"/>
    </source>
</evidence>
<evidence type="ECO:0000313" key="7">
    <source>
        <dbReference type="EMBL" id="RPD83050.1"/>
    </source>
</evidence>
<name>A0A3N4MTH5_9NEIS</name>
<keyword evidence="4" id="KW-0843">Virulence</keyword>
<feature type="compositionally biased region" description="Polar residues" evidence="5">
    <location>
        <begin position="12"/>
        <end position="34"/>
    </location>
</feature>
<dbReference type="EMBL" id="RPFL01000090">
    <property type="protein sequence ID" value="RPD83050.1"/>
    <property type="molecule type" value="Genomic_DNA"/>
</dbReference>
<dbReference type="Proteomes" id="UP000272412">
    <property type="component" value="Unassembled WGS sequence"/>
</dbReference>
<dbReference type="Pfam" id="PF04829">
    <property type="entry name" value="PT-VENN"/>
    <property type="match status" value="1"/>
</dbReference>
<keyword evidence="8" id="KW-1185">Reference proteome</keyword>
<comment type="subcellular location">
    <subcellularLocation>
        <location evidence="1">Target cell</location>
        <location evidence="1">Target cell cytoplasm</location>
    </subcellularLocation>
</comment>
<evidence type="ECO:0000256" key="4">
    <source>
        <dbReference type="ARBA" id="ARBA00023026"/>
    </source>
</evidence>
<feature type="domain" description="VENN motif-containing" evidence="6">
    <location>
        <begin position="276"/>
        <end position="325"/>
    </location>
</feature>
<dbReference type="InterPro" id="IPR006914">
    <property type="entry name" value="VENN_dom"/>
</dbReference>
<accession>A0A3N4MTH5</accession>
<evidence type="ECO:0000313" key="8">
    <source>
        <dbReference type="Proteomes" id="UP000272412"/>
    </source>
</evidence>
<dbReference type="RefSeq" id="WP_199721343.1">
    <property type="nucleotide sequence ID" value="NZ_RPFL01000090.1"/>
</dbReference>
<keyword evidence="3" id="KW-1266">Target cell cytoplasm</keyword>
<reference evidence="7 8" key="1">
    <citation type="submission" date="2018-11" db="EMBL/GenBank/DDBJ databases">
        <title>Neisseria weixii sp. nov. isolated from the rectal contents of plateau pika (Ochotona cruzoniae).</title>
        <authorList>
            <person name="Zhang G."/>
        </authorList>
    </citation>
    <scope>NUCLEOTIDE SEQUENCE [LARGE SCALE GENOMIC DNA]</scope>
    <source>
        <strain evidence="7 8">10009</strain>
    </source>
</reference>
<feature type="region of interest" description="Disordered" evidence="5">
    <location>
        <begin position="1"/>
        <end position="34"/>
    </location>
</feature>
<evidence type="ECO:0000256" key="2">
    <source>
        <dbReference type="ARBA" id="ARBA00022656"/>
    </source>
</evidence>
<protein>
    <recommendedName>
        <fullName evidence="6">VENN motif-containing domain-containing protein</fullName>
    </recommendedName>
</protein>